<evidence type="ECO:0000256" key="5">
    <source>
        <dbReference type="ARBA" id="ARBA00022692"/>
    </source>
</evidence>
<dbReference type="SUPFAM" id="SSF55874">
    <property type="entry name" value="ATPase domain of HSP90 chaperone/DNA topoisomerase II/histidine kinase"/>
    <property type="match status" value="1"/>
</dbReference>
<dbReference type="RefSeq" id="WP_136599833.1">
    <property type="nucleotide sequence ID" value="NZ_STGV01000006.1"/>
</dbReference>
<dbReference type="SMART" id="SM00387">
    <property type="entry name" value="HATPase_c"/>
    <property type="match status" value="1"/>
</dbReference>
<dbReference type="SUPFAM" id="SSF47384">
    <property type="entry name" value="Homodimeric domain of signal transducing histidine kinase"/>
    <property type="match status" value="1"/>
</dbReference>
<gene>
    <name evidence="9" type="ORF">FAA97_17410</name>
</gene>
<evidence type="ECO:0000313" key="10">
    <source>
        <dbReference type="Proteomes" id="UP000308828"/>
    </source>
</evidence>
<dbReference type="PANTHER" id="PTHR45436">
    <property type="entry name" value="SENSOR HISTIDINE KINASE YKOH"/>
    <property type="match status" value="1"/>
</dbReference>
<evidence type="ECO:0000256" key="6">
    <source>
        <dbReference type="ARBA" id="ARBA00022777"/>
    </source>
</evidence>
<dbReference type="EMBL" id="STGV01000006">
    <property type="protein sequence ID" value="THV20973.1"/>
    <property type="molecule type" value="Genomic_DNA"/>
</dbReference>
<dbReference type="InterPro" id="IPR003661">
    <property type="entry name" value="HisK_dim/P_dom"/>
</dbReference>
<proteinExistence type="predicted"/>
<dbReference type="PANTHER" id="PTHR45436:SF5">
    <property type="entry name" value="SENSOR HISTIDINE KINASE TRCS"/>
    <property type="match status" value="1"/>
</dbReference>
<evidence type="ECO:0000313" key="9">
    <source>
        <dbReference type="EMBL" id="THV20973.1"/>
    </source>
</evidence>
<organism evidence="9 10">
    <name type="scientific">Peteryoungia ipomoeae</name>
    <dbReference type="NCBI Taxonomy" id="1210932"/>
    <lineage>
        <taxon>Bacteria</taxon>
        <taxon>Pseudomonadati</taxon>
        <taxon>Pseudomonadota</taxon>
        <taxon>Alphaproteobacteria</taxon>
        <taxon>Hyphomicrobiales</taxon>
        <taxon>Rhizobiaceae</taxon>
        <taxon>Peteryoungia</taxon>
    </lineage>
</organism>
<dbReference type="Pfam" id="PF00512">
    <property type="entry name" value="HisKA"/>
    <property type="match status" value="1"/>
</dbReference>
<dbReference type="InterPro" id="IPR050428">
    <property type="entry name" value="TCS_sensor_his_kinase"/>
</dbReference>
<dbReference type="SMART" id="SM00388">
    <property type="entry name" value="HisKA"/>
    <property type="match status" value="1"/>
</dbReference>
<feature type="domain" description="Histidine kinase" evidence="8">
    <location>
        <begin position="269"/>
        <end position="473"/>
    </location>
</feature>
<keyword evidence="3" id="KW-0597">Phosphoprotein</keyword>
<evidence type="ECO:0000256" key="4">
    <source>
        <dbReference type="ARBA" id="ARBA00022679"/>
    </source>
</evidence>
<dbReference type="GO" id="GO:0005886">
    <property type="term" value="C:plasma membrane"/>
    <property type="evidence" value="ECO:0007669"/>
    <property type="project" value="TreeGrafter"/>
</dbReference>
<evidence type="ECO:0000256" key="7">
    <source>
        <dbReference type="ARBA" id="ARBA00022989"/>
    </source>
</evidence>
<protein>
    <recommendedName>
        <fullName evidence="2">histidine kinase</fullName>
        <ecNumber evidence="2">2.7.13.3</ecNumber>
    </recommendedName>
</protein>
<dbReference type="Pfam" id="PF02518">
    <property type="entry name" value="HATPase_c"/>
    <property type="match status" value="1"/>
</dbReference>
<dbReference type="GO" id="GO:0000155">
    <property type="term" value="F:phosphorelay sensor kinase activity"/>
    <property type="evidence" value="ECO:0007669"/>
    <property type="project" value="InterPro"/>
</dbReference>
<dbReference type="EC" id="2.7.13.3" evidence="2"/>
<keyword evidence="5" id="KW-0812">Transmembrane</keyword>
<evidence type="ECO:0000256" key="3">
    <source>
        <dbReference type="ARBA" id="ARBA00022553"/>
    </source>
</evidence>
<dbReference type="PROSITE" id="PS50109">
    <property type="entry name" value="HIS_KIN"/>
    <property type="match status" value="1"/>
</dbReference>
<evidence type="ECO:0000259" key="8">
    <source>
        <dbReference type="PROSITE" id="PS50109"/>
    </source>
</evidence>
<keyword evidence="7" id="KW-0472">Membrane</keyword>
<dbReference type="Gene3D" id="3.30.565.10">
    <property type="entry name" value="Histidine kinase-like ATPase, C-terminal domain"/>
    <property type="match status" value="1"/>
</dbReference>
<keyword evidence="7" id="KW-1133">Transmembrane helix</keyword>
<evidence type="ECO:0000256" key="2">
    <source>
        <dbReference type="ARBA" id="ARBA00012438"/>
    </source>
</evidence>
<dbReference type="CDD" id="cd00082">
    <property type="entry name" value="HisKA"/>
    <property type="match status" value="1"/>
</dbReference>
<sequence>MASFSRPKLPLSVALPLFVAVAMFLVAVGTTQLGIMALRSSNETGLRDQALVFLDAVAGNIAAEINEADARQSVQRTLAASLEFRTALLEESIAARWTDQSGEAITVTLAERDGDLLNAALTEVQSSGLDDASARLVSERSVLLVARSYGMTEGRLYLAATFDTEPLEAATDAASNAALGIDILVAIVAAAAAYAVTRRSLKPLDQFIERLADPEGSSTPGADWRRGNELRQLEAALAMREQSEAQRVTILEQMAQQERDGLLARMAASIAHEVRNPLAGLKNGISTLKRFGDREDVRKETLAFLENGLDSIGRVVDVTLSTYRRRSGSRMITAQDIRDLEILIAPEAGRACVGLAWRFEEPTEFRVDVDALRQILINLMLNAVRASPPGSTVTVSLIRKDAQTVVLSVADEGPGMPPEIVAAMISGRVNDIPMERSIGIWIVASLVERIGADLSIRSDSAGTNVQLTLVTAQQGGAET</sequence>
<dbReference type="InterPro" id="IPR003594">
    <property type="entry name" value="HATPase_dom"/>
</dbReference>
<dbReference type="InterPro" id="IPR005467">
    <property type="entry name" value="His_kinase_dom"/>
</dbReference>
<reference evidence="9 10" key="1">
    <citation type="submission" date="2019-04" db="EMBL/GenBank/DDBJ databases">
        <title>Genome sequence of strain shin9-1.</title>
        <authorList>
            <person name="Gao J."/>
            <person name="Sun J."/>
        </authorList>
    </citation>
    <scope>NUCLEOTIDE SEQUENCE [LARGE SCALE GENOMIC DNA]</scope>
    <source>
        <strain evidence="10">shin9-1</strain>
    </source>
</reference>
<accession>A0A4S8NTY5</accession>
<dbReference type="Gene3D" id="1.10.287.130">
    <property type="match status" value="1"/>
</dbReference>
<keyword evidence="10" id="KW-1185">Reference proteome</keyword>
<dbReference type="Proteomes" id="UP000308828">
    <property type="component" value="Unassembled WGS sequence"/>
</dbReference>
<dbReference type="InterPro" id="IPR036890">
    <property type="entry name" value="HATPase_C_sf"/>
</dbReference>
<dbReference type="InterPro" id="IPR036097">
    <property type="entry name" value="HisK_dim/P_sf"/>
</dbReference>
<name>A0A4S8NTY5_9HYPH</name>
<evidence type="ECO:0000256" key="1">
    <source>
        <dbReference type="ARBA" id="ARBA00000085"/>
    </source>
</evidence>
<keyword evidence="4" id="KW-0808">Transferase</keyword>
<keyword evidence="6 9" id="KW-0418">Kinase</keyword>
<dbReference type="OrthoDB" id="7818322at2"/>
<comment type="caution">
    <text evidence="9">The sequence shown here is derived from an EMBL/GenBank/DDBJ whole genome shotgun (WGS) entry which is preliminary data.</text>
</comment>
<dbReference type="AlphaFoldDB" id="A0A4S8NTY5"/>
<comment type="catalytic activity">
    <reaction evidence="1">
        <text>ATP + protein L-histidine = ADP + protein N-phospho-L-histidine.</text>
        <dbReference type="EC" id="2.7.13.3"/>
    </reaction>
</comment>